<proteinExistence type="predicted"/>
<dbReference type="EMBL" id="DS113465">
    <property type="protein sequence ID" value="EAY04784.1"/>
    <property type="molecule type" value="Genomic_DNA"/>
</dbReference>
<dbReference type="OrthoDB" id="341259at2759"/>
<dbReference type="Gene3D" id="1.25.40.20">
    <property type="entry name" value="Ankyrin repeat-containing domain"/>
    <property type="match status" value="2"/>
</dbReference>
<dbReference type="PANTHER" id="PTHR24182:SF13">
    <property type="entry name" value="LD18443P"/>
    <property type="match status" value="1"/>
</dbReference>
<dbReference type="AlphaFoldDB" id="A2ERA8"/>
<evidence type="ECO:0000256" key="1">
    <source>
        <dbReference type="PROSITE-ProRule" id="PRU00023"/>
    </source>
</evidence>
<dbReference type="PROSITE" id="PS50297">
    <property type="entry name" value="ANK_REP_REGION"/>
    <property type="match status" value="7"/>
</dbReference>
<dbReference type="PROSITE" id="PS50088">
    <property type="entry name" value="ANK_REPEAT"/>
    <property type="match status" value="7"/>
</dbReference>
<evidence type="ECO:0000259" key="2">
    <source>
        <dbReference type="Pfam" id="PF11929"/>
    </source>
</evidence>
<reference evidence="3" key="1">
    <citation type="submission" date="2006-10" db="EMBL/GenBank/DDBJ databases">
        <authorList>
            <person name="Amadeo P."/>
            <person name="Zhao Q."/>
            <person name="Wortman J."/>
            <person name="Fraser-Liggett C."/>
            <person name="Carlton J."/>
        </authorList>
    </citation>
    <scope>NUCLEOTIDE SEQUENCE</scope>
    <source>
        <strain evidence="3">G3</strain>
    </source>
</reference>
<dbReference type="KEGG" id="tva:4762648"/>
<feature type="repeat" description="ANK" evidence="1">
    <location>
        <begin position="313"/>
        <end position="345"/>
    </location>
</feature>
<sequence length="530" mass="61213">MSEQDILPNKYSELRGIYKSYIDTCNALYQLKTENEEELNSIYKMIKTELIDSKKYHPRNIIYDILKLIEYNNRYKKSYLYLCKLISDDFNIKFIWNLNVSIHENDTIYRAIMENDKERFIALTEGYSYPLLRSSLYPYNSIGYSLLELCCYHGAVDCFKFLRTKYKSEIYNRCLELSFLGGNPEIMNECLKYRKPDKWCMTYAIISHNIDFVAFLRNEYKIEIDLYDCGLFNNLEAFLVYFDQTNDIDNCFIYSTMFNIPALCEYFLSQGANINYKNQEEITALHLAAIKNRKEVVEFLLSHGANINEINEDGQTALHYAASNNSKETAELLISHGANINEMDEDRKTALHFAISSGSKVTAELLISHGADINKKDRDGKTAFHMAADQNSKAIAEFLLSLGANINEKDKRGLTALHYAASRNYKEMAEFLISHGANIKTIDEDGRTAFIHAAMQNSIETVEFLFSHGAHINRKDHYGSTALHYAALGYADETVKFLLLHGAHIDEKIVEEKLLFILQHFKIEKKQSKF</sequence>
<feature type="repeat" description="ANK" evidence="1">
    <location>
        <begin position="379"/>
        <end position="411"/>
    </location>
</feature>
<dbReference type="InterPro" id="IPR002110">
    <property type="entry name" value="Ankyrin_rpt"/>
</dbReference>
<dbReference type="SUPFAM" id="SSF140860">
    <property type="entry name" value="Pseudo ankyrin repeat-like"/>
    <property type="match status" value="1"/>
</dbReference>
<feature type="repeat" description="ANK" evidence="1">
    <location>
        <begin position="346"/>
        <end position="378"/>
    </location>
</feature>
<dbReference type="Pfam" id="PF00023">
    <property type="entry name" value="Ank"/>
    <property type="match status" value="1"/>
</dbReference>
<feature type="repeat" description="ANK" evidence="1">
    <location>
        <begin position="280"/>
        <end position="312"/>
    </location>
</feature>
<reference evidence="3" key="2">
    <citation type="journal article" date="2007" name="Science">
        <title>Draft genome sequence of the sexually transmitted pathogen Trichomonas vaginalis.</title>
        <authorList>
            <person name="Carlton J.M."/>
            <person name="Hirt R.P."/>
            <person name="Silva J.C."/>
            <person name="Delcher A.L."/>
            <person name="Schatz M."/>
            <person name="Zhao Q."/>
            <person name="Wortman J.R."/>
            <person name="Bidwell S.L."/>
            <person name="Alsmark U.C.M."/>
            <person name="Besteiro S."/>
            <person name="Sicheritz-Ponten T."/>
            <person name="Noel C.J."/>
            <person name="Dacks J.B."/>
            <person name="Foster P.G."/>
            <person name="Simillion C."/>
            <person name="Van de Peer Y."/>
            <person name="Miranda-Saavedra D."/>
            <person name="Barton G.J."/>
            <person name="Westrop G.D."/>
            <person name="Mueller S."/>
            <person name="Dessi D."/>
            <person name="Fiori P.L."/>
            <person name="Ren Q."/>
            <person name="Paulsen I."/>
            <person name="Zhang H."/>
            <person name="Bastida-Corcuera F.D."/>
            <person name="Simoes-Barbosa A."/>
            <person name="Brown M.T."/>
            <person name="Hayes R.D."/>
            <person name="Mukherjee M."/>
            <person name="Okumura C.Y."/>
            <person name="Schneider R."/>
            <person name="Smith A.J."/>
            <person name="Vanacova S."/>
            <person name="Villalvazo M."/>
            <person name="Haas B.J."/>
            <person name="Pertea M."/>
            <person name="Feldblyum T.V."/>
            <person name="Utterback T.R."/>
            <person name="Shu C.L."/>
            <person name="Osoegawa K."/>
            <person name="de Jong P.J."/>
            <person name="Hrdy I."/>
            <person name="Horvathova L."/>
            <person name="Zubacova Z."/>
            <person name="Dolezal P."/>
            <person name="Malik S.B."/>
            <person name="Logsdon J.M. Jr."/>
            <person name="Henze K."/>
            <person name="Gupta A."/>
            <person name="Wang C.C."/>
            <person name="Dunne R.L."/>
            <person name="Upcroft J.A."/>
            <person name="Upcroft P."/>
            <person name="White O."/>
            <person name="Salzberg S.L."/>
            <person name="Tang P."/>
            <person name="Chiu C.-H."/>
            <person name="Lee Y.-S."/>
            <person name="Embley T.M."/>
            <person name="Coombs G.H."/>
            <person name="Mottram J.C."/>
            <person name="Tachezy J."/>
            <person name="Fraser-Liggett C.M."/>
            <person name="Johnson P.J."/>
        </authorList>
    </citation>
    <scope>NUCLEOTIDE SEQUENCE [LARGE SCALE GENOMIC DNA]</scope>
    <source>
        <strain evidence="3">G3</strain>
    </source>
</reference>
<dbReference type="SUPFAM" id="SSF48403">
    <property type="entry name" value="Ankyrin repeat"/>
    <property type="match status" value="1"/>
</dbReference>
<feature type="repeat" description="ANK" evidence="1">
    <location>
        <begin position="445"/>
        <end position="477"/>
    </location>
</feature>
<gene>
    <name evidence="3" type="ORF">TVAG_305330</name>
</gene>
<dbReference type="Proteomes" id="UP000001542">
    <property type="component" value="Unassembled WGS sequence"/>
</dbReference>
<dbReference type="PRINTS" id="PR01415">
    <property type="entry name" value="ANKYRIN"/>
</dbReference>
<feature type="repeat" description="ANK" evidence="1">
    <location>
        <begin position="412"/>
        <end position="444"/>
    </location>
</feature>
<evidence type="ECO:0000313" key="4">
    <source>
        <dbReference type="Proteomes" id="UP000001542"/>
    </source>
</evidence>
<dbReference type="Pfam" id="PF13637">
    <property type="entry name" value="Ank_4"/>
    <property type="match status" value="1"/>
</dbReference>
<keyword evidence="4" id="KW-1185">Reference proteome</keyword>
<dbReference type="Pfam" id="PF11929">
    <property type="entry name" value="DUF3447"/>
    <property type="match status" value="1"/>
</dbReference>
<dbReference type="Pfam" id="PF12796">
    <property type="entry name" value="Ank_2"/>
    <property type="match status" value="2"/>
</dbReference>
<dbReference type="PANTHER" id="PTHR24182">
    <property type="entry name" value="ANKYRIN REPEAT AND SOCS BOX CONTAINING 4"/>
    <property type="match status" value="1"/>
</dbReference>
<accession>A2ERA8</accession>
<dbReference type="InParanoid" id="A2ERA8"/>
<dbReference type="eggNOG" id="KOG0504">
    <property type="taxonomic scope" value="Eukaryota"/>
</dbReference>
<dbReference type="VEuPathDB" id="TrichDB:TVAGG3_1003800"/>
<dbReference type="RefSeq" id="XP_001317007.1">
    <property type="nucleotide sequence ID" value="XM_001316972.1"/>
</dbReference>
<keyword evidence="1" id="KW-0040">ANK repeat</keyword>
<evidence type="ECO:0000313" key="3">
    <source>
        <dbReference type="EMBL" id="EAY04784.1"/>
    </source>
</evidence>
<name>A2ERA8_TRIV3</name>
<dbReference type="STRING" id="5722.A2ERA8"/>
<feature type="repeat" description="ANK" evidence="1">
    <location>
        <begin position="478"/>
        <end position="506"/>
    </location>
</feature>
<organism evidence="3 4">
    <name type="scientific">Trichomonas vaginalis (strain ATCC PRA-98 / G3)</name>
    <dbReference type="NCBI Taxonomy" id="412133"/>
    <lineage>
        <taxon>Eukaryota</taxon>
        <taxon>Metamonada</taxon>
        <taxon>Parabasalia</taxon>
        <taxon>Trichomonadida</taxon>
        <taxon>Trichomonadidae</taxon>
        <taxon>Trichomonas</taxon>
    </lineage>
</organism>
<dbReference type="InterPro" id="IPR020683">
    <property type="entry name" value="DUF3447"/>
</dbReference>
<protein>
    <submittedName>
        <fullName evidence="3">Ankyrin repeat protein, putative</fullName>
    </submittedName>
</protein>
<feature type="domain" description="DUF3447" evidence="2">
    <location>
        <begin position="166"/>
        <end position="241"/>
    </location>
</feature>
<dbReference type="SMART" id="SM00248">
    <property type="entry name" value="ANK"/>
    <property type="match status" value="10"/>
</dbReference>
<dbReference type="InterPro" id="IPR036770">
    <property type="entry name" value="Ankyrin_rpt-contain_sf"/>
</dbReference>
<dbReference type="VEuPathDB" id="TrichDB:TVAG_071400"/>